<accession>A0AAW9R2C4</accession>
<dbReference type="Gene3D" id="3.10.450.50">
    <property type="match status" value="1"/>
</dbReference>
<dbReference type="RefSeq" id="WP_337335195.1">
    <property type="nucleotide sequence ID" value="NZ_JBBDHC010000008.1"/>
</dbReference>
<sequence length="151" mass="16228">MDRCFAWRAAIRAAAAVLLVILGLAGCSRPPPEARLRERIAEMQQALEAREVSGFMAGVADDFAGGSGLDRTGLRNLVRVQVLRHAAIGVTLGPLDVSLHGERATVKFSVMATGGSGGLLPDSARPWTVESHWRDGDDGWQVFHAEWEPAL</sequence>
<evidence type="ECO:0008006" key="3">
    <source>
        <dbReference type="Google" id="ProtNLM"/>
    </source>
</evidence>
<keyword evidence="2" id="KW-1185">Reference proteome</keyword>
<dbReference type="PROSITE" id="PS51257">
    <property type="entry name" value="PROKAR_LIPOPROTEIN"/>
    <property type="match status" value="1"/>
</dbReference>
<proteinExistence type="predicted"/>
<dbReference type="AlphaFoldDB" id="A0AAW9R2C4"/>
<evidence type="ECO:0000313" key="2">
    <source>
        <dbReference type="Proteomes" id="UP001364472"/>
    </source>
</evidence>
<organism evidence="1 2">
    <name type="scientific">Denitratimonas tolerans</name>
    <dbReference type="NCBI Taxonomy" id="1338420"/>
    <lineage>
        <taxon>Bacteria</taxon>
        <taxon>Pseudomonadati</taxon>
        <taxon>Pseudomonadota</taxon>
        <taxon>Gammaproteobacteria</taxon>
        <taxon>Lysobacterales</taxon>
        <taxon>Lysobacteraceae</taxon>
        <taxon>Denitratimonas</taxon>
    </lineage>
</organism>
<dbReference type="InterPro" id="IPR032710">
    <property type="entry name" value="NTF2-like_dom_sf"/>
</dbReference>
<reference evidence="1 2" key="1">
    <citation type="journal article" date="2016" name="Antonie Van Leeuwenhoek">
        <title>Denitratimonas tolerans gen. nov., sp. nov., a denitrifying bacterium isolated from a bioreactor for tannery wastewater treatment.</title>
        <authorList>
            <person name="Han S.I."/>
            <person name="Kim J.O."/>
            <person name="Lee Y.R."/>
            <person name="Ekpeghere K.I."/>
            <person name="Koh S.C."/>
            <person name="Whang K.S."/>
        </authorList>
    </citation>
    <scope>NUCLEOTIDE SEQUENCE [LARGE SCALE GENOMIC DNA]</scope>
    <source>
        <strain evidence="1 2">KACC 17565</strain>
    </source>
</reference>
<gene>
    <name evidence="1" type="ORF">WB794_07330</name>
</gene>
<name>A0AAW9R2C4_9GAMM</name>
<dbReference type="Proteomes" id="UP001364472">
    <property type="component" value="Unassembled WGS sequence"/>
</dbReference>
<protein>
    <recommendedName>
        <fullName evidence="3">Nuclear transport factor 2 family protein</fullName>
    </recommendedName>
</protein>
<dbReference type="EMBL" id="JBBDHC010000008">
    <property type="protein sequence ID" value="MEJ1249480.1"/>
    <property type="molecule type" value="Genomic_DNA"/>
</dbReference>
<dbReference type="SUPFAM" id="SSF54427">
    <property type="entry name" value="NTF2-like"/>
    <property type="match status" value="1"/>
</dbReference>
<comment type="caution">
    <text evidence="1">The sequence shown here is derived from an EMBL/GenBank/DDBJ whole genome shotgun (WGS) entry which is preliminary data.</text>
</comment>
<evidence type="ECO:0000313" key="1">
    <source>
        <dbReference type="EMBL" id="MEJ1249480.1"/>
    </source>
</evidence>